<proteinExistence type="predicted"/>
<keyword evidence="1 3" id="KW-0378">Hydrolase</keyword>
<dbReference type="Gene3D" id="1.10.3020.10">
    <property type="entry name" value="alpha-amino acid ester hydrolase ( Helical cap domain)"/>
    <property type="match status" value="1"/>
</dbReference>
<dbReference type="OrthoDB" id="9806163at2"/>
<protein>
    <submittedName>
        <fullName evidence="3">CocE/NonD family hydrolase</fullName>
    </submittedName>
</protein>
<gene>
    <name evidence="3" type="ORF">EO081_12745</name>
</gene>
<name>A0A4Q2IUF9_9SPHN</name>
<dbReference type="InterPro" id="IPR050585">
    <property type="entry name" value="Xaa-Pro_dipeptidyl-ppase/CocE"/>
</dbReference>
<dbReference type="AlphaFoldDB" id="A0A4Q2IUF9"/>
<dbReference type="Pfam" id="PF02129">
    <property type="entry name" value="Peptidase_S15"/>
    <property type="match status" value="1"/>
</dbReference>
<dbReference type="NCBIfam" id="TIGR00976">
    <property type="entry name" value="CocE_NonD"/>
    <property type="match status" value="1"/>
</dbReference>
<dbReference type="SUPFAM" id="SSF53474">
    <property type="entry name" value="alpha/beta-Hydrolases"/>
    <property type="match status" value="1"/>
</dbReference>
<dbReference type="InterPro" id="IPR008979">
    <property type="entry name" value="Galactose-bd-like_sf"/>
</dbReference>
<dbReference type="Gene3D" id="3.40.50.1820">
    <property type="entry name" value="alpha/beta hydrolase"/>
    <property type="match status" value="1"/>
</dbReference>
<evidence type="ECO:0000259" key="2">
    <source>
        <dbReference type="SMART" id="SM00939"/>
    </source>
</evidence>
<dbReference type="Gene3D" id="2.60.120.260">
    <property type="entry name" value="Galactose-binding domain-like"/>
    <property type="match status" value="1"/>
</dbReference>
<dbReference type="Proteomes" id="UP000292347">
    <property type="component" value="Unassembled WGS sequence"/>
</dbReference>
<dbReference type="GO" id="GO:0008239">
    <property type="term" value="F:dipeptidyl-peptidase activity"/>
    <property type="evidence" value="ECO:0007669"/>
    <property type="project" value="InterPro"/>
</dbReference>
<dbReference type="InterPro" id="IPR005674">
    <property type="entry name" value="CocE/Ser_esterase"/>
</dbReference>
<dbReference type="EMBL" id="SDPT01000002">
    <property type="protein sequence ID" value="RXZ32041.1"/>
    <property type="molecule type" value="Genomic_DNA"/>
</dbReference>
<dbReference type="SUPFAM" id="SSF49785">
    <property type="entry name" value="Galactose-binding domain-like"/>
    <property type="match status" value="1"/>
</dbReference>
<sequence length="614" mass="66873">MKERTELPYTYCRCSEKHSIGKERLVATRRFTCACLSGAVLAVSTLAGSVAVAQNDVTVTVADDPAVVRSSFYLPVRDGTRLSVNVYRPAKDGRVREGRYPVVFAFTPYRARYRKDGEIVDLIDSTTFGLRKLVHAGYVVATADVRGKGASFGARRGFLDRTEARDGYDVIQWLAAQPYSTGKVGMTGCSYLGGSAMLVAGTLPPALKAVFAAATDLDKYAFVRNGGITAQFNTRPDEPPEVDLATVPVDADRDGSLLKAAVAEHSRNTPMAQLWAGMPHRDDMSPLTGTRFWEEVGPYTHLPALRSPQLAWYLWSNWSDEPTEQIIQAAANLRAKMIIGPGSHCEPPKVFDIVGEQRRFFDHYLKGIDNGIEREPRYSWWREQGDGGTLVQRDTLPGAKLKRTTLYLSAAPNDAPAAVDAGSIGANPSKPKPLPFKVDYSVATKDYFQFWPSPLDGKGLTFTSRPLASDAAIEGYPVLTVRAAIDGRDANLFGYLEDVDPAGKVSMLAFGRLAFSHRKTATAPYERLGLPYHSGLKADVAPAVPGQPATLSFALSPRAYTVAAGHRLRVTLTGADPRQRNLAEIRGSLAETVTVFAGSPSHIDIPFATPVRFR</sequence>
<feature type="domain" description="Xaa-Pro dipeptidyl-peptidase C-terminal" evidence="2">
    <location>
        <begin position="358"/>
        <end position="604"/>
    </location>
</feature>
<dbReference type="InterPro" id="IPR000383">
    <property type="entry name" value="Xaa-Pro-like_dom"/>
</dbReference>
<comment type="caution">
    <text evidence="3">The sequence shown here is derived from an EMBL/GenBank/DDBJ whole genome shotgun (WGS) entry which is preliminary data.</text>
</comment>
<accession>A0A4Q2IUF9</accession>
<evidence type="ECO:0000313" key="3">
    <source>
        <dbReference type="EMBL" id="RXZ32041.1"/>
    </source>
</evidence>
<dbReference type="Pfam" id="PF08530">
    <property type="entry name" value="PepX_C"/>
    <property type="match status" value="1"/>
</dbReference>
<dbReference type="SMART" id="SM00939">
    <property type="entry name" value="PepX_C"/>
    <property type="match status" value="1"/>
</dbReference>
<reference evidence="3 4" key="1">
    <citation type="submission" date="2019-01" db="EMBL/GenBank/DDBJ databases">
        <title>Sphingomonas mucosissima sp. nov. and Sphingomonas desiccabilis sp. nov., from biological soil crusts in the Colorado Plateau, USA.</title>
        <authorList>
            <person name="Zhu D."/>
        </authorList>
    </citation>
    <scope>NUCLEOTIDE SEQUENCE [LARGE SCALE GENOMIC DNA]</scope>
    <source>
        <strain evidence="3 4">CP1D</strain>
    </source>
</reference>
<dbReference type="InterPro" id="IPR029058">
    <property type="entry name" value="AB_hydrolase_fold"/>
</dbReference>
<keyword evidence="4" id="KW-1185">Reference proteome</keyword>
<evidence type="ECO:0000256" key="1">
    <source>
        <dbReference type="ARBA" id="ARBA00022801"/>
    </source>
</evidence>
<dbReference type="PANTHER" id="PTHR43056:SF10">
    <property type="entry name" value="COCE_NOND FAMILY, PUTATIVE (AFU_ORTHOLOGUE AFUA_7G00600)-RELATED"/>
    <property type="match status" value="1"/>
</dbReference>
<dbReference type="PANTHER" id="PTHR43056">
    <property type="entry name" value="PEPTIDASE S9 PROLYL OLIGOPEPTIDASE"/>
    <property type="match status" value="1"/>
</dbReference>
<evidence type="ECO:0000313" key="4">
    <source>
        <dbReference type="Proteomes" id="UP000292347"/>
    </source>
</evidence>
<organism evidence="3 4">
    <name type="scientific">Sphingomonas desiccabilis</name>
    <dbReference type="NCBI Taxonomy" id="429134"/>
    <lineage>
        <taxon>Bacteria</taxon>
        <taxon>Pseudomonadati</taxon>
        <taxon>Pseudomonadota</taxon>
        <taxon>Alphaproteobacteria</taxon>
        <taxon>Sphingomonadales</taxon>
        <taxon>Sphingomonadaceae</taxon>
        <taxon>Sphingomonas</taxon>
    </lineage>
</organism>
<dbReference type="InterPro" id="IPR013736">
    <property type="entry name" value="Xaa-Pro_dipept_C"/>
</dbReference>